<evidence type="ECO:0000313" key="3">
    <source>
        <dbReference type="Proteomes" id="UP000054558"/>
    </source>
</evidence>
<feature type="region of interest" description="Disordered" evidence="1">
    <location>
        <begin position="107"/>
        <end position="126"/>
    </location>
</feature>
<feature type="compositionally biased region" description="Basic and acidic residues" evidence="1">
    <location>
        <begin position="107"/>
        <end position="118"/>
    </location>
</feature>
<evidence type="ECO:0000256" key="1">
    <source>
        <dbReference type="SAM" id="MobiDB-lite"/>
    </source>
</evidence>
<dbReference type="AlphaFoldDB" id="A0A1Y1IMG8"/>
<organism evidence="2 3">
    <name type="scientific">Klebsormidium nitens</name>
    <name type="common">Green alga</name>
    <name type="synonym">Ulothrix nitens</name>
    <dbReference type="NCBI Taxonomy" id="105231"/>
    <lineage>
        <taxon>Eukaryota</taxon>
        <taxon>Viridiplantae</taxon>
        <taxon>Streptophyta</taxon>
        <taxon>Klebsormidiophyceae</taxon>
        <taxon>Klebsormidiales</taxon>
        <taxon>Klebsormidiaceae</taxon>
        <taxon>Klebsormidium</taxon>
    </lineage>
</organism>
<dbReference type="Proteomes" id="UP000054558">
    <property type="component" value="Unassembled WGS sequence"/>
</dbReference>
<reference evidence="2 3" key="1">
    <citation type="journal article" date="2014" name="Nat. Commun.">
        <title>Klebsormidium flaccidum genome reveals primary factors for plant terrestrial adaptation.</title>
        <authorList>
            <person name="Hori K."/>
            <person name="Maruyama F."/>
            <person name="Fujisawa T."/>
            <person name="Togashi T."/>
            <person name="Yamamoto N."/>
            <person name="Seo M."/>
            <person name="Sato S."/>
            <person name="Yamada T."/>
            <person name="Mori H."/>
            <person name="Tajima N."/>
            <person name="Moriyama T."/>
            <person name="Ikeuchi M."/>
            <person name="Watanabe M."/>
            <person name="Wada H."/>
            <person name="Kobayashi K."/>
            <person name="Saito M."/>
            <person name="Masuda T."/>
            <person name="Sasaki-Sekimoto Y."/>
            <person name="Mashiguchi K."/>
            <person name="Awai K."/>
            <person name="Shimojima M."/>
            <person name="Masuda S."/>
            <person name="Iwai M."/>
            <person name="Nobusawa T."/>
            <person name="Narise T."/>
            <person name="Kondo S."/>
            <person name="Saito H."/>
            <person name="Sato R."/>
            <person name="Murakawa M."/>
            <person name="Ihara Y."/>
            <person name="Oshima-Yamada Y."/>
            <person name="Ohtaka K."/>
            <person name="Satoh M."/>
            <person name="Sonobe K."/>
            <person name="Ishii M."/>
            <person name="Ohtani R."/>
            <person name="Kanamori-Sato M."/>
            <person name="Honoki R."/>
            <person name="Miyazaki D."/>
            <person name="Mochizuki H."/>
            <person name="Umetsu J."/>
            <person name="Higashi K."/>
            <person name="Shibata D."/>
            <person name="Kamiya Y."/>
            <person name="Sato N."/>
            <person name="Nakamura Y."/>
            <person name="Tabata S."/>
            <person name="Ida S."/>
            <person name="Kurokawa K."/>
            <person name="Ohta H."/>
        </authorList>
    </citation>
    <scope>NUCLEOTIDE SEQUENCE [LARGE SCALE GENOMIC DNA]</scope>
    <source>
        <strain evidence="2 3">NIES-2285</strain>
    </source>
</reference>
<feature type="compositionally biased region" description="Polar residues" evidence="1">
    <location>
        <begin position="739"/>
        <end position="758"/>
    </location>
</feature>
<protein>
    <recommendedName>
        <fullName evidence="4">Retrotransposon gag domain-containing protein</fullName>
    </recommendedName>
</protein>
<keyword evidence="3" id="KW-1185">Reference proteome</keyword>
<feature type="region of interest" description="Disordered" evidence="1">
    <location>
        <begin position="589"/>
        <end position="614"/>
    </location>
</feature>
<feature type="compositionally biased region" description="Low complexity" evidence="1">
    <location>
        <begin position="760"/>
        <end position="780"/>
    </location>
</feature>
<proteinExistence type="predicted"/>
<feature type="region of interest" description="Disordered" evidence="1">
    <location>
        <begin position="1"/>
        <end position="57"/>
    </location>
</feature>
<sequence>MGAAREGERTDGEVRDHTQRQDLWDTTALEGPQEMASQDVRVRGVQISQQAQSKREVKVEDELRAAQNLAFQQAGGGGVRASAREIGREPSDDEEWPRLSPRGGLLRAERETFRDERTGSPSLRNEVQNAGAPFEQARPAFLTPQPARASAEQRAPGFISEARGLRPEWLFNPSIHAGAGATQRLTHHDTARDVQFGGGTTRALHETPAQSALTRGLGQGQETQVEAIRYRAREDGYPAFNMQAPIALAPGYVFPPPANAPAAEPRAPTVGRTEATGLLDQVQGPQPTMRGYPYAPASRELSGFARKPPQGGAPVQLPAAPAVPMAHSGNVYGQAAYAPDQYAGLRPAFVPPPTYAVAPVLPAEVRAPANKLVKIHQPPKVAAFKGQKREMGPAAYNFISSLEMLFSGNRDVTDRQKSMALAYNLTGTASAWFYAEERGYKARYDRELQDDWELLKGMFLKQYGHVKMADSLNRIDIMRMDTSETAYDFSVRMGEMFEQAKIADDGARIYYFRKALPEKVQDRMLGQTYRTMDEAVQAAEEIIHQLERRAPPHRILTTRGTGANRLARRPGVRRTSQNVTHKTAANTRIAEDEADPGGAGAEAGAQTGVPARAGTAGRQVISSRSARFRPLTVPTPLIGLTAAEWRPRTKATKTFEIQGAEHGDPSTVRVLDLTVFGWEDDPDLDLYEEEDDEADDPTVLMARQGPYVLDDHGARLRMPPNRTPVLVVPPVVPVQVNNSEGGLTANSGMRPGTMQSPSLAPRAAPATMSRPAAPSAPAVS</sequence>
<feature type="compositionally biased region" description="Basic and acidic residues" evidence="1">
    <location>
        <begin position="1"/>
        <end position="23"/>
    </location>
</feature>
<feature type="region of interest" description="Disordered" evidence="1">
    <location>
        <begin position="738"/>
        <end position="780"/>
    </location>
</feature>
<feature type="region of interest" description="Disordered" evidence="1">
    <location>
        <begin position="70"/>
        <end position="100"/>
    </location>
</feature>
<evidence type="ECO:0008006" key="4">
    <source>
        <dbReference type="Google" id="ProtNLM"/>
    </source>
</evidence>
<evidence type="ECO:0000313" key="2">
    <source>
        <dbReference type="EMBL" id="GAQ92085.1"/>
    </source>
</evidence>
<gene>
    <name evidence="2" type="ORF">KFL_009190040</name>
</gene>
<accession>A0A1Y1IMG8</accession>
<dbReference type="EMBL" id="DF237868">
    <property type="protein sequence ID" value="GAQ92085.1"/>
    <property type="molecule type" value="Genomic_DNA"/>
</dbReference>
<name>A0A1Y1IMG8_KLENI</name>